<evidence type="ECO:0000313" key="1">
    <source>
        <dbReference type="EMBL" id="TWU14971.1"/>
    </source>
</evidence>
<organism evidence="1 2">
    <name type="scientific">Symmachiella macrocystis</name>
    <dbReference type="NCBI Taxonomy" id="2527985"/>
    <lineage>
        <taxon>Bacteria</taxon>
        <taxon>Pseudomonadati</taxon>
        <taxon>Planctomycetota</taxon>
        <taxon>Planctomycetia</taxon>
        <taxon>Planctomycetales</taxon>
        <taxon>Planctomycetaceae</taxon>
        <taxon>Symmachiella</taxon>
    </lineage>
</organism>
<sequence>MTTPSSISTTNSLGEGLASVFVQGSVRELGGWPIRTTGKDSRMSTGIVEGGIANGVVSFQRASTDIDSAYLS</sequence>
<evidence type="ECO:0000313" key="2">
    <source>
        <dbReference type="Proteomes" id="UP000320735"/>
    </source>
</evidence>
<gene>
    <name evidence="1" type="ORF">CA54_38410</name>
</gene>
<accession>A0A5C6BU16</accession>
<dbReference type="Proteomes" id="UP000320735">
    <property type="component" value="Unassembled WGS sequence"/>
</dbReference>
<protein>
    <submittedName>
        <fullName evidence="1">Uncharacterized protein</fullName>
    </submittedName>
</protein>
<proteinExistence type="predicted"/>
<name>A0A5C6BU16_9PLAN</name>
<reference evidence="1 2" key="1">
    <citation type="submission" date="2019-02" db="EMBL/GenBank/DDBJ databases">
        <title>Deep-cultivation of Planctomycetes and their phenomic and genomic characterization uncovers novel biology.</title>
        <authorList>
            <person name="Wiegand S."/>
            <person name="Jogler M."/>
            <person name="Boedeker C."/>
            <person name="Pinto D."/>
            <person name="Vollmers J."/>
            <person name="Rivas-Marin E."/>
            <person name="Kohn T."/>
            <person name="Peeters S.H."/>
            <person name="Heuer A."/>
            <person name="Rast P."/>
            <person name="Oberbeckmann S."/>
            <person name="Bunk B."/>
            <person name="Jeske O."/>
            <person name="Meyerdierks A."/>
            <person name="Storesund J.E."/>
            <person name="Kallscheuer N."/>
            <person name="Luecker S."/>
            <person name="Lage O.M."/>
            <person name="Pohl T."/>
            <person name="Merkel B.J."/>
            <person name="Hornburger P."/>
            <person name="Mueller R.-W."/>
            <person name="Bruemmer F."/>
            <person name="Labrenz M."/>
            <person name="Spormann A.M."/>
            <person name="Op Den Camp H."/>
            <person name="Overmann J."/>
            <person name="Amann R."/>
            <person name="Jetten M.S.M."/>
            <person name="Mascher T."/>
            <person name="Medema M.H."/>
            <person name="Devos D.P."/>
            <person name="Kaster A.-K."/>
            <person name="Ovreas L."/>
            <person name="Rohde M."/>
            <person name="Galperin M.Y."/>
            <person name="Jogler C."/>
        </authorList>
    </citation>
    <scope>NUCLEOTIDE SEQUENCE [LARGE SCALE GENOMIC DNA]</scope>
    <source>
        <strain evidence="1 2">CA54</strain>
    </source>
</reference>
<keyword evidence="2" id="KW-1185">Reference proteome</keyword>
<dbReference type="AlphaFoldDB" id="A0A5C6BU16"/>
<comment type="caution">
    <text evidence="1">The sequence shown here is derived from an EMBL/GenBank/DDBJ whole genome shotgun (WGS) entry which is preliminary data.</text>
</comment>
<dbReference type="EMBL" id="SJPP01000001">
    <property type="protein sequence ID" value="TWU14971.1"/>
    <property type="molecule type" value="Genomic_DNA"/>
</dbReference>